<keyword evidence="5 9" id="KW-0479">Metal-binding</keyword>
<dbReference type="SUPFAM" id="SSF52242">
    <property type="entry name" value="Cobalamin (vitamin B12)-binding domain"/>
    <property type="match status" value="1"/>
</dbReference>
<evidence type="ECO:0000256" key="9">
    <source>
        <dbReference type="PIRNR" id="PIRNR000381"/>
    </source>
</evidence>
<dbReference type="PANTHER" id="PTHR45833:SF1">
    <property type="entry name" value="METHIONINE SYNTHASE"/>
    <property type="match status" value="1"/>
</dbReference>
<keyword evidence="9" id="KW-0486">Methionine biosynthesis</keyword>
<dbReference type="CDD" id="cd02069">
    <property type="entry name" value="methionine_synthase_B12_BD"/>
    <property type="match status" value="1"/>
</dbReference>
<sequence>MDNKINNNLLKLSGLEPLVFTPELNFVNIGERTNVTGSKKFARLILNGQFDEALEVALDQVRGGAQVLDVCMDEGMLDGEASMVRYLNLLASEPEISRIPIVVDSSKWNIILAGLKCIQGKGIVNSISLKNGEEEFIHQAKTIKKFGAAVVVMAFDEEGQADTYQRRIDICKRSYDILVNEVKFNRQDIIFDPNIFPVATGMDEHKTNAIDFFKATKWIKENLPGAKVSGGVSNVSFSFRGNNPVREAMHAVFLYHAIQHGMDMGIVNPSMLEVYDDIPKDLLEHVEDVIWNRREDATERLLDFAETVKSTGKKEAVSEAWRSDSVAKRIEHSLVKGIIDHIVEDAEEARQELKSPLKVIEGPLMDGMNVVGDLFGSGKMFLPQVVKSARVMKKAVAYLEPFMPKAGDADFNESQSSIKKVLLATVKGDVHDIGKNIVGVVLACNSYQIIDLGVMVDAQTIIGEAIKNKVDIIGLSGLITPSLDEMVNVASEMERQGLKIPLLIGGATTSRIHTAVKIDPVYSGTVVHVLDASKSVPVAGEAISEETRGAYHQQIKATYAELREAHQAKQEAKQLATYEESKANPTTIDWENYKPVKPTKLGKTILNLDLEVLRNYIDWTPFFSTWMLAGKYPKILKDEVVGEQAQKLYDEANLMLDKIIAEKWLEAKAVVGLFPVLRSGDDLTILNENNQETSTQFHFLRQQGKKGKGVPNRSLADYLHPDEVDYFGGFAVTAGLKMDDRVETYKAAGDDYNEIMFKALGDRLAEAAAEYMHEVVRKDLWGYAKEESLDNDALIKEAYKGIRPAPGYPACPEHSEKITLFQLLDVENTIGVSLTDSFAMIPTSSVSGFYFGNPDSKYFGLGKIGEDQVESYAQRKGVSKEQAEKWLSPNLAYNPSLNPVME</sequence>
<dbReference type="Proteomes" id="UP000647133">
    <property type="component" value="Unassembled WGS sequence"/>
</dbReference>
<comment type="function">
    <text evidence="9">Catalyzes the transfer of a methyl group from methyl-cobalamin to homocysteine, yielding enzyme-bound cob(I)alamin and methionine. Subsequently, remethylates the cofactor using methyltetrahydrofolate.</text>
</comment>
<dbReference type="GO" id="GO:0008705">
    <property type="term" value="F:methionine synthase activity"/>
    <property type="evidence" value="ECO:0007669"/>
    <property type="project" value="UniProtKB-EC"/>
</dbReference>
<dbReference type="PIRSF" id="PIRSF000381">
    <property type="entry name" value="MetH"/>
    <property type="match status" value="1"/>
</dbReference>
<dbReference type="InterPro" id="IPR004223">
    <property type="entry name" value="VitB12-dep_Met_synth_activ_dom"/>
</dbReference>
<comment type="caution">
    <text evidence="14">The sequence shown here is derived from an EMBL/GenBank/DDBJ whole genome shotgun (WGS) entry which is preliminary data.</text>
</comment>
<accession>A0ABR9AJX6</accession>
<evidence type="ECO:0000256" key="3">
    <source>
        <dbReference type="ARBA" id="ARBA00022628"/>
    </source>
</evidence>
<dbReference type="Gene3D" id="3.20.20.20">
    <property type="entry name" value="Dihydropteroate synthase-like"/>
    <property type="match status" value="1"/>
</dbReference>
<keyword evidence="3 9" id="KW-0846">Cobalamin</keyword>
<dbReference type="EC" id="2.1.1.13" evidence="8 9"/>
<dbReference type="RefSeq" id="WP_192009987.1">
    <property type="nucleotide sequence ID" value="NZ_JACYTQ010000003.1"/>
</dbReference>
<evidence type="ECO:0000259" key="11">
    <source>
        <dbReference type="PROSITE" id="PS50974"/>
    </source>
</evidence>
<dbReference type="Gene3D" id="3.10.196.10">
    <property type="entry name" value="Vitamin B12-dependent methionine synthase, activation domain"/>
    <property type="match status" value="1"/>
</dbReference>
<evidence type="ECO:0000259" key="12">
    <source>
        <dbReference type="PROSITE" id="PS51332"/>
    </source>
</evidence>
<dbReference type="Gene3D" id="1.10.288.10">
    <property type="entry name" value="Cobalamin-dependent Methionine Synthase, domain 2"/>
    <property type="match status" value="1"/>
</dbReference>
<evidence type="ECO:0000256" key="7">
    <source>
        <dbReference type="ARBA" id="ARBA00023285"/>
    </source>
</evidence>
<dbReference type="Pfam" id="PF00809">
    <property type="entry name" value="Pterin_bind"/>
    <property type="match status" value="1"/>
</dbReference>
<gene>
    <name evidence="14" type="primary">metH</name>
    <name evidence="14" type="ORF">IFO69_10110</name>
</gene>
<dbReference type="Pfam" id="PF02310">
    <property type="entry name" value="B12-binding"/>
    <property type="match status" value="1"/>
</dbReference>
<evidence type="ECO:0000259" key="10">
    <source>
        <dbReference type="PROSITE" id="PS50972"/>
    </source>
</evidence>
<comment type="cofactor">
    <cofactor evidence="9">
        <name>Zn(2+)</name>
        <dbReference type="ChEBI" id="CHEBI:29105"/>
    </cofactor>
</comment>
<dbReference type="Gene3D" id="3.40.50.280">
    <property type="entry name" value="Cobalamin-binding domain"/>
    <property type="match status" value="1"/>
</dbReference>
<evidence type="ECO:0000256" key="6">
    <source>
        <dbReference type="ARBA" id="ARBA00022737"/>
    </source>
</evidence>
<name>A0ABR9AJX6_9BACT</name>
<dbReference type="CDD" id="cd00740">
    <property type="entry name" value="MeTr"/>
    <property type="match status" value="1"/>
</dbReference>
<dbReference type="PROSITE" id="PS51332">
    <property type="entry name" value="B12_BINDING"/>
    <property type="match status" value="1"/>
</dbReference>
<feature type="domain" description="AdoMet activation" evidence="11">
    <location>
        <begin position="569"/>
        <end position="896"/>
    </location>
</feature>
<dbReference type="InterPro" id="IPR011005">
    <property type="entry name" value="Dihydropteroate_synth-like_sf"/>
</dbReference>
<protein>
    <recommendedName>
        <fullName evidence="8 9">Methionine synthase</fullName>
        <ecNumber evidence="8 9">2.1.1.13</ecNumber>
    </recommendedName>
    <alternativeName>
        <fullName evidence="9">5-methyltetrahydrofolate--homocysteine methyltransferase</fullName>
    </alternativeName>
</protein>
<dbReference type="EMBL" id="JACYTQ010000003">
    <property type="protein sequence ID" value="MBD8489098.1"/>
    <property type="molecule type" value="Genomic_DNA"/>
</dbReference>
<keyword evidence="9" id="KW-0949">S-adenosyl-L-methionine</keyword>
<organism evidence="14 15">
    <name type="scientific">Echinicola arenosa</name>
    <dbReference type="NCBI Taxonomy" id="2774144"/>
    <lineage>
        <taxon>Bacteria</taxon>
        <taxon>Pseudomonadati</taxon>
        <taxon>Bacteroidota</taxon>
        <taxon>Cytophagia</taxon>
        <taxon>Cytophagales</taxon>
        <taxon>Cyclobacteriaceae</taxon>
        <taxon>Echinicola</taxon>
    </lineage>
</organism>
<evidence type="ECO:0000259" key="13">
    <source>
        <dbReference type="PROSITE" id="PS51337"/>
    </source>
</evidence>
<dbReference type="InterPro" id="IPR033706">
    <property type="entry name" value="Met_synthase_B12-bd"/>
</dbReference>
<dbReference type="PROSITE" id="PS51337">
    <property type="entry name" value="B12_BINDING_NTER"/>
    <property type="match status" value="1"/>
</dbReference>
<keyword evidence="9" id="KW-0862">Zinc</keyword>
<dbReference type="PANTHER" id="PTHR45833">
    <property type="entry name" value="METHIONINE SYNTHASE"/>
    <property type="match status" value="1"/>
</dbReference>
<feature type="domain" description="Pterin-binding" evidence="10">
    <location>
        <begin position="26"/>
        <end position="287"/>
    </location>
</feature>
<dbReference type="InterPro" id="IPR036724">
    <property type="entry name" value="Cobalamin-bd_sf"/>
</dbReference>
<dbReference type="SUPFAM" id="SSF56507">
    <property type="entry name" value="Methionine synthase activation domain-like"/>
    <property type="match status" value="1"/>
</dbReference>
<dbReference type="InterPro" id="IPR036594">
    <property type="entry name" value="Meth_synthase_dom"/>
</dbReference>
<dbReference type="PROSITE" id="PS50974">
    <property type="entry name" value="ADOMET_ACTIVATION"/>
    <property type="match status" value="1"/>
</dbReference>
<dbReference type="PROSITE" id="PS50972">
    <property type="entry name" value="PTERIN_BINDING"/>
    <property type="match status" value="1"/>
</dbReference>
<dbReference type="NCBIfam" id="TIGR02082">
    <property type="entry name" value="metH"/>
    <property type="match status" value="1"/>
</dbReference>
<dbReference type="SUPFAM" id="SSF51717">
    <property type="entry name" value="Dihydropteroate synthetase-like"/>
    <property type="match status" value="1"/>
</dbReference>
<comment type="catalytic activity">
    <reaction evidence="9">
        <text>(6S)-5-methyl-5,6,7,8-tetrahydrofolate + L-homocysteine = (6S)-5,6,7,8-tetrahydrofolate + L-methionine</text>
        <dbReference type="Rhea" id="RHEA:11172"/>
        <dbReference type="ChEBI" id="CHEBI:18608"/>
        <dbReference type="ChEBI" id="CHEBI:57453"/>
        <dbReference type="ChEBI" id="CHEBI:57844"/>
        <dbReference type="ChEBI" id="CHEBI:58199"/>
        <dbReference type="EC" id="2.1.1.13"/>
    </reaction>
</comment>
<proteinExistence type="inferred from homology"/>
<dbReference type="SUPFAM" id="SSF47644">
    <property type="entry name" value="Methionine synthase domain"/>
    <property type="match status" value="1"/>
</dbReference>
<dbReference type="GO" id="GO:0032259">
    <property type="term" value="P:methylation"/>
    <property type="evidence" value="ECO:0007669"/>
    <property type="project" value="UniProtKB-KW"/>
</dbReference>
<dbReference type="InterPro" id="IPR006158">
    <property type="entry name" value="Cobalamin-bd"/>
</dbReference>
<comment type="similarity">
    <text evidence="1">Belongs to the vitamin-B12 dependent methionine synthase family.</text>
</comment>
<keyword evidence="9" id="KW-0028">Amino-acid biosynthesis</keyword>
<evidence type="ECO:0000256" key="4">
    <source>
        <dbReference type="ARBA" id="ARBA00022679"/>
    </source>
</evidence>
<dbReference type="SMART" id="SM01018">
    <property type="entry name" value="B12-binding_2"/>
    <property type="match status" value="1"/>
</dbReference>
<evidence type="ECO:0000313" key="14">
    <source>
        <dbReference type="EMBL" id="MBD8489098.1"/>
    </source>
</evidence>
<feature type="domain" description="B12-binding N-terminal" evidence="13">
    <location>
        <begin position="317"/>
        <end position="411"/>
    </location>
</feature>
<comment type="cofactor">
    <cofactor evidence="9">
        <name>methylcob(III)alamin</name>
        <dbReference type="ChEBI" id="CHEBI:28115"/>
    </cofactor>
</comment>
<evidence type="ECO:0000256" key="5">
    <source>
        <dbReference type="ARBA" id="ARBA00022723"/>
    </source>
</evidence>
<dbReference type="Gene3D" id="1.10.1240.10">
    <property type="entry name" value="Methionine synthase domain"/>
    <property type="match status" value="1"/>
</dbReference>
<evidence type="ECO:0000256" key="2">
    <source>
        <dbReference type="ARBA" id="ARBA00022603"/>
    </source>
</evidence>
<keyword evidence="4 9" id="KW-0808">Transferase</keyword>
<keyword evidence="7 9" id="KW-0170">Cobalt</keyword>
<keyword evidence="2 9" id="KW-0489">Methyltransferase</keyword>
<keyword evidence="6" id="KW-0677">Repeat</keyword>
<evidence type="ECO:0000313" key="15">
    <source>
        <dbReference type="Proteomes" id="UP000647133"/>
    </source>
</evidence>
<dbReference type="InterPro" id="IPR003759">
    <property type="entry name" value="Cbl-bd_cap"/>
</dbReference>
<evidence type="ECO:0000256" key="1">
    <source>
        <dbReference type="ARBA" id="ARBA00010398"/>
    </source>
</evidence>
<feature type="domain" description="B12-binding" evidence="12">
    <location>
        <begin position="418"/>
        <end position="553"/>
    </location>
</feature>
<dbReference type="InterPro" id="IPR011822">
    <property type="entry name" value="MetH"/>
</dbReference>
<dbReference type="InterPro" id="IPR037010">
    <property type="entry name" value="VitB12-dep_Met_synth_activ_sf"/>
</dbReference>
<dbReference type="InterPro" id="IPR000489">
    <property type="entry name" value="Pterin-binding_dom"/>
</dbReference>
<keyword evidence="15" id="KW-1185">Reference proteome</keyword>
<reference evidence="14 15" key="1">
    <citation type="submission" date="2020-09" db="EMBL/GenBank/DDBJ databases">
        <title>Echinicola sp. CAU 1574 isolated from sand of Sido Beach.</title>
        <authorList>
            <person name="Kim W."/>
        </authorList>
    </citation>
    <scope>NUCLEOTIDE SEQUENCE [LARGE SCALE GENOMIC DNA]</scope>
    <source>
        <strain evidence="14 15">CAU 1574</strain>
    </source>
</reference>
<dbReference type="Pfam" id="PF02607">
    <property type="entry name" value="B12-binding_2"/>
    <property type="match status" value="1"/>
</dbReference>
<comment type="domain">
    <text evidence="9">Modular enzyme with four functionally distinct domains. The isolated Hcy-binding domain catalyzes methyl transfer from free methylcobalamin to homocysteine. The Hcy-binding domain in association with the pterin-binding domain catalyzes the methylation of cob(I)alamin by methyltetrahydrofolate and the methylation of homocysteine. The B12-binding domain binds the cofactor. The AdoMet activation domain binds S-adenosyl-L-methionine. Under aerobic conditions cob(I)alamin can be converted to inactive cob(II)alamin. Reductive methylation by S-adenosyl-L-methionine and flavodoxin regenerates methylcobalamin.</text>
</comment>
<dbReference type="InterPro" id="IPR050554">
    <property type="entry name" value="Met_Synthase/Corrinoid"/>
</dbReference>
<dbReference type="Pfam" id="PF02965">
    <property type="entry name" value="Met_synt_B12"/>
    <property type="match status" value="1"/>
</dbReference>
<comment type="pathway">
    <text evidence="9">Amino-acid biosynthesis; L-methionine biosynthesis via de novo pathway; L-methionine from L-homocysteine (MetH route): step 1/1.</text>
</comment>
<evidence type="ECO:0000256" key="8">
    <source>
        <dbReference type="NCBIfam" id="TIGR02082"/>
    </source>
</evidence>